<dbReference type="OrthoDB" id="10553591at2759"/>
<organism evidence="1 2">
    <name type="scientific">Gossypium schwendimanii</name>
    <name type="common">Cotton</name>
    <dbReference type="NCBI Taxonomy" id="34291"/>
    <lineage>
        <taxon>Eukaryota</taxon>
        <taxon>Viridiplantae</taxon>
        <taxon>Streptophyta</taxon>
        <taxon>Embryophyta</taxon>
        <taxon>Tracheophyta</taxon>
        <taxon>Spermatophyta</taxon>
        <taxon>Magnoliopsida</taxon>
        <taxon>eudicotyledons</taxon>
        <taxon>Gunneridae</taxon>
        <taxon>Pentapetalae</taxon>
        <taxon>rosids</taxon>
        <taxon>malvids</taxon>
        <taxon>Malvales</taxon>
        <taxon>Malvaceae</taxon>
        <taxon>Malvoideae</taxon>
        <taxon>Gossypium</taxon>
    </lineage>
</organism>
<proteinExistence type="predicted"/>
<keyword evidence="2" id="KW-1185">Reference proteome</keyword>
<name>A0A7J9M9G0_GOSSC</name>
<accession>A0A7J9M9G0</accession>
<evidence type="ECO:0000313" key="1">
    <source>
        <dbReference type="EMBL" id="MBA0867631.1"/>
    </source>
</evidence>
<dbReference type="EMBL" id="JABFAF010000010">
    <property type="protein sequence ID" value="MBA0867631.1"/>
    <property type="molecule type" value="Genomic_DNA"/>
</dbReference>
<feature type="non-terminal residue" evidence="1">
    <location>
        <position position="1"/>
    </location>
</feature>
<gene>
    <name evidence="1" type="ORF">Goshw_002150</name>
</gene>
<sequence length="235" mass="26759">TGSCIYPWENTEDPTIAEAWVCLKAAIFAEDLGFREVSLEGDALTKVIFLACISDDEQSDACSGSERTPWFEGLDKSEKASMKILREANFSGGFLRCKKDLRVFQEKIKGCKDADRPGALGNYFILLLNKCTGESLSMIKELGNNKNPLNIKKKRLKKNVVTPKESIDQPNIDELKPFMIKLTFLKRFVKSKEEEKEILETFDKVKMKVGDKVLKEEVKDDKIMQDDSYLIAYTY</sequence>
<comment type="caution">
    <text evidence="1">The sequence shown here is derived from an EMBL/GenBank/DDBJ whole genome shotgun (WGS) entry which is preliminary data.</text>
</comment>
<reference evidence="1 2" key="1">
    <citation type="journal article" date="2019" name="Genome Biol. Evol.">
        <title>Insights into the evolution of the New World diploid cottons (Gossypium, subgenus Houzingenia) based on genome sequencing.</title>
        <authorList>
            <person name="Grover C.E."/>
            <person name="Arick M.A. 2nd"/>
            <person name="Thrash A."/>
            <person name="Conover J.L."/>
            <person name="Sanders W.S."/>
            <person name="Peterson D.G."/>
            <person name="Frelichowski J.E."/>
            <person name="Scheffler J.A."/>
            <person name="Scheffler B.E."/>
            <person name="Wendel J.F."/>
        </authorList>
    </citation>
    <scope>NUCLEOTIDE SEQUENCE [LARGE SCALE GENOMIC DNA]</scope>
    <source>
        <strain evidence="1">1</strain>
        <tissue evidence="1">Leaf</tissue>
    </source>
</reference>
<protein>
    <submittedName>
        <fullName evidence="1">Uncharacterized protein</fullName>
    </submittedName>
</protein>
<dbReference type="AlphaFoldDB" id="A0A7J9M9G0"/>
<evidence type="ECO:0000313" key="2">
    <source>
        <dbReference type="Proteomes" id="UP000593576"/>
    </source>
</evidence>
<dbReference type="Proteomes" id="UP000593576">
    <property type="component" value="Unassembled WGS sequence"/>
</dbReference>